<dbReference type="OrthoDB" id="6001440at2759"/>
<organism evidence="1 2">
    <name type="scientific">Desmophyllum pertusum</name>
    <dbReference type="NCBI Taxonomy" id="174260"/>
    <lineage>
        <taxon>Eukaryota</taxon>
        <taxon>Metazoa</taxon>
        <taxon>Cnidaria</taxon>
        <taxon>Anthozoa</taxon>
        <taxon>Hexacorallia</taxon>
        <taxon>Scleractinia</taxon>
        <taxon>Caryophylliina</taxon>
        <taxon>Caryophylliidae</taxon>
        <taxon>Desmophyllum</taxon>
    </lineage>
</organism>
<keyword evidence="2" id="KW-1185">Reference proteome</keyword>
<dbReference type="AlphaFoldDB" id="A0A9W9Z4R5"/>
<dbReference type="EMBL" id="MU826826">
    <property type="protein sequence ID" value="KAJ7374960.1"/>
    <property type="molecule type" value="Genomic_DNA"/>
</dbReference>
<dbReference type="Proteomes" id="UP001163046">
    <property type="component" value="Unassembled WGS sequence"/>
</dbReference>
<reference evidence="1" key="1">
    <citation type="submission" date="2023-01" db="EMBL/GenBank/DDBJ databases">
        <title>Genome assembly of the deep-sea coral Lophelia pertusa.</title>
        <authorList>
            <person name="Herrera S."/>
            <person name="Cordes E."/>
        </authorList>
    </citation>
    <scope>NUCLEOTIDE SEQUENCE</scope>
    <source>
        <strain evidence="1">USNM1676648</strain>
        <tissue evidence="1">Polyp</tissue>
    </source>
</reference>
<protein>
    <submittedName>
        <fullName evidence="1">Uncharacterized protein</fullName>
    </submittedName>
</protein>
<proteinExistence type="predicted"/>
<comment type="caution">
    <text evidence="1">The sequence shown here is derived from an EMBL/GenBank/DDBJ whole genome shotgun (WGS) entry which is preliminary data.</text>
</comment>
<dbReference type="InterPro" id="IPR016197">
    <property type="entry name" value="Chromo-like_dom_sf"/>
</dbReference>
<gene>
    <name evidence="1" type="ORF">OS493_001685</name>
</gene>
<sequence>MSYVIGNKCEGLHDGRWFICTILSSEDEGYKVSFDGWSRRFDVVLTADCIRPRSTIDCRSRKRYRPSVNFHKLLADDEVCIDVEGIRKTAVVRVVDPILELLTVECGNKEVTVAFHDILLPEEPTPTPVKKRKPAASPQVTPLPAGTAPLPEPISAPSTVAPQFASIVRLDGTEISCGDLVNLSSNSPDLMFVVLELYKEGTGDDILLKAQKCDLSEGVAVHVSTNFSLTCPVSAVHKLLGAKLSSSMKKALLDIRHKSIVRVSQSLQLHVGNRSYQLQARRYQLASKLRCEIQKAISSKAARSVTIKLGPADLHHDFELLGLSIGNSFRVGKSKDHLADLDPLLGEKWDVKLKQDDRFFYVTFTEFAMEVSSRSLLARIKFAESTCAFRQDSYRNDTAADCC</sequence>
<dbReference type="SUPFAM" id="SSF54160">
    <property type="entry name" value="Chromo domain-like"/>
    <property type="match status" value="1"/>
</dbReference>
<name>A0A9W9Z4R5_9CNID</name>
<evidence type="ECO:0000313" key="1">
    <source>
        <dbReference type="EMBL" id="KAJ7374960.1"/>
    </source>
</evidence>
<accession>A0A9W9Z4R5</accession>
<evidence type="ECO:0000313" key="2">
    <source>
        <dbReference type="Proteomes" id="UP001163046"/>
    </source>
</evidence>